<accession>A0A1H6Y3S4</accession>
<sequence length="433" mass="46932">MRRIFPEYAYGPGPRLSCWWDETVDAPDWPVLREQRRVDVGIVGGGYTGLSAALRLAERGASVAVVEAGPPGWGASGRNGGFCCLGGSKLSAAAMTRRHGPEAAAEYQRAERAAVDLVADLIARHGIAADRHSQGETVLAHSRRAWRRLRSSGEDAELHDKVALARLGLGHQFHGGMTRPVGFALNPRKFLFGLAHAARNAGAEIYGNSPAVALERVRGGHAIGTDQGLLACGSVLICTNGYSSEDLPPWLAGRYMPTQSSVMVTRPLTETELAKAGWTSAQMAYDTRHLLHYFRLMPDRRFLFGMRGGLRASPGSEAAIRTRLRRDFDRMFPDWAHVEATHSWSGLVCLARNLVPFVGAVPHQPGVFAAFAYHGNGVAMGSFCGRALADHVLGAPEPAPRVMTTPPGRFPLGRYRRAIMPPAYMVLGLLDRL</sequence>
<dbReference type="Gene3D" id="3.50.50.60">
    <property type="entry name" value="FAD/NAD(P)-binding domain"/>
    <property type="match status" value="1"/>
</dbReference>
<keyword evidence="1" id="KW-0560">Oxidoreductase</keyword>
<evidence type="ECO:0000256" key="1">
    <source>
        <dbReference type="ARBA" id="ARBA00023002"/>
    </source>
</evidence>
<dbReference type="PANTHER" id="PTHR13847">
    <property type="entry name" value="SARCOSINE DEHYDROGENASE-RELATED"/>
    <property type="match status" value="1"/>
</dbReference>
<dbReference type="InterPro" id="IPR006076">
    <property type="entry name" value="FAD-dep_OxRdtase"/>
</dbReference>
<evidence type="ECO:0000313" key="4">
    <source>
        <dbReference type="Proteomes" id="UP000199379"/>
    </source>
</evidence>
<dbReference type="SUPFAM" id="SSF51905">
    <property type="entry name" value="FAD/NAD(P)-binding domain"/>
    <property type="match status" value="1"/>
</dbReference>
<protein>
    <submittedName>
        <fullName evidence="3">Glycine/D-amino acid oxidase</fullName>
    </submittedName>
</protein>
<keyword evidence="4" id="KW-1185">Reference proteome</keyword>
<organism evidence="3 4">
    <name type="scientific">Cribrihabitans marinus</name>
    <dbReference type="NCBI Taxonomy" id="1227549"/>
    <lineage>
        <taxon>Bacteria</taxon>
        <taxon>Pseudomonadati</taxon>
        <taxon>Pseudomonadota</taxon>
        <taxon>Alphaproteobacteria</taxon>
        <taxon>Rhodobacterales</taxon>
        <taxon>Paracoccaceae</taxon>
        <taxon>Cribrihabitans</taxon>
    </lineage>
</organism>
<reference evidence="3 4" key="1">
    <citation type="submission" date="2016-10" db="EMBL/GenBank/DDBJ databases">
        <authorList>
            <person name="de Groot N.N."/>
        </authorList>
    </citation>
    <scope>NUCLEOTIDE SEQUENCE [LARGE SCALE GENOMIC DNA]</scope>
    <source>
        <strain evidence="3 4">DSM 29340</strain>
    </source>
</reference>
<gene>
    <name evidence="3" type="ORF">SAMN05444007_104161</name>
</gene>
<proteinExistence type="predicted"/>
<dbReference type="Pfam" id="PF01266">
    <property type="entry name" value="DAO"/>
    <property type="match status" value="1"/>
</dbReference>
<dbReference type="EMBL" id="FNYD01000004">
    <property type="protein sequence ID" value="SEJ31812.1"/>
    <property type="molecule type" value="Genomic_DNA"/>
</dbReference>
<dbReference type="GO" id="GO:0016491">
    <property type="term" value="F:oxidoreductase activity"/>
    <property type="evidence" value="ECO:0007669"/>
    <property type="project" value="UniProtKB-KW"/>
</dbReference>
<dbReference type="InterPro" id="IPR036188">
    <property type="entry name" value="FAD/NAD-bd_sf"/>
</dbReference>
<dbReference type="RefSeq" id="WP_092364822.1">
    <property type="nucleotide sequence ID" value="NZ_BMGV01000004.1"/>
</dbReference>
<feature type="domain" description="FAD dependent oxidoreductase" evidence="2">
    <location>
        <begin position="39"/>
        <end position="390"/>
    </location>
</feature>
<dbReference type="Gene3D" id="3.30.9.10">
    <property type="entry name" value="D-Amino Acid Oxidase, subunit A, domain 2"/>
    <property type="match status" value="1"/>
</dbReference>
<dbReference type="AlphaFoldDB" id="A0A1H6Y3S4"/>
<dbReference type="GO" id="GO:0005737">
    <property type="term" value="C:cytoplasm"/>
    <property type="evidence" value="ECO:0007669"/>
    <property type="project" value="TreeGrafter"/>
</dbReference>
<dbReference type="STRING" id="1227549.SAMN05444007_104161"/>
<dbReference type="Proteomes" id="UP000199379">
    <property type="component" value="Unassembled WGS sequence"/>
</dbReference>
<dbReference type="OrthoDB" id="9806601at2"/>
<name>A0A1H6Y3S4_9RHOB</name>
<evidence type="ECO:0000259" key="2">
    <source>
        <dbReference type="Pfam" id="PF01266"/>
    </source>
</evidence>
<evidence type="ECO:0000313" key="3">
    <source>
        <dbReference type="EMBL" id="SEJ31812.1"/>
    </source>
</evidence>
<dbReference type="PANTHER" id="PTHR13847:SF281">
    <property type="entry name" value="FAD DEPENDENT OXIDOREDUCTASE DOMAIN-CONTAINING PROTEIN"/>
    <property type="match status" value="1"/>
</dbReference>